<evidence type="ECO:0000256" key="7">
    <source>
        <dbReference type="SAM" id="SignalP"/>
    </source>
</evidence>
<comment type="catalytic activity">
    <reaction evidence="6">
        <text>hydrogencarbonate + H(+) = CO2 + H2O</text>
        <dbReference type="Rhea" id="RHEA:10748"/>
        <dbReference type="ChEBI" id="CHEBI:15377"/>
        <dbReference type="ChEBI" id="CHEBI:15378"/>
        <dbReference type="ChEBI" id="CHEBI:16526"/>
        <dbReference type="ChEBI" id="CHEBI:17544"/>
        <dbReference type="EC" id="4.2.1.1"/>
    </reaction>
</comment>
<dbReference type="CDD" id="cd03124">
    <property type="entry name" value="alpha_CA_prokaryotic_like"/>
    <property type="match status" value="1"/>
</dbReference>
<dbReference type="EMBL" id="JAAXKY010000031">
    <property type="protein sequence ID" value="NMH77835.1"/>
    <property type="molecule type" value="Genomic_DNA"/>
</dbReference>
<dbReference type="PROSITE" id="PS51318">
    <property type="entry name" value="TAT"/>
    <property type="match status" value="1"/>
</dbReference>
<evidence type="ECO:0000313" key="10">
    <source>
        <dbReference type="Proteomes" id="UP001296706"/>
    </source>
</evidence>
<comment type="caution">
    <text evidence="9">The sequence shown here is derived from an EMBL/GenBank/DDBJ whole genome shotgun (WGS) entry which is preliminary data.</text>
</comment>
<evidence type="ECO:0000313" key="9">
    <source>
        <dbReference type="EMBL" id="NMH77835.1"/>
    </source>
</evidence>
<dbReference type="InterPro" id="IPR041891">
    <property type="entry name" value="Alpha_CA_prokaryot-like"/>
</dbReference>
<feature type="chain" id="PRO_5045578965" description="carbonic anhydrase" evidence="7">
    <location>
        <begin position="31"/>
        <end position="258"/>
    </location>
</feature>
<reference evidence="9 10" key="1">
    <citation type="submission" date="2020-04" db="EMBL/GenBank/DDBJ databases">
        <authorList>
            <person name="Klaysubun C."/>
            <person name="Duangmal K."/>
            <person name="Lipun K."/>
        </authorList>
    </citation>
    <scope>NUCLEOTIDE SEQUENCE [LARGE SCALE GENOMIC DNA]</scope>
    <source>
        <strain evidence="9 10">JCM 11839</strain>
    </source>
</reference>
<evidence type="ECO:0000256" key="3">
    <source>
        <dbReference type="ARBA" id="ARBA00022723"/>
    </source>
</evidence>
<dbReference type="RefSeq" id="WP_169395909.1">
    <property type="nucleotide sequence ID" value="NZ_BAAAJH010000003.1"/>
</dbReference>
<proteinExistence type="inferred from homology"/>
<keyword evidence="5" id="KW-0456">Lyase</keyword>
<accession>A0ABX1RBT0</accession>
<keyword evidence="3" id="KW-0479">Metal-binding</keyword>
<keyword evidence="4" id="KW-0862">Zinc</keyword>
<evidence type="ECO:0000259" key="8">
    <source>
        <dbReference type="PROSITE" id="PS51144"/>
    </source>
</evidence>
<evidence type="ECO:0000256" key="4">
    <source>
        <dbReference type="ARBA" id="ARBA00022833"/>
    </source>
</evidence>
<evidence type="ECO:0000256" key="6">
    <source>
        <dbReference type="ARBA" id="ARBA00048348"/>
    </source>
</evidence>
<dbReference type="SUPFAM" id="SSF51069">
    <property type="entry name" value="Carbonic anhydrase"/>
    <property type="match status" value="1"/>
</dbReference>
<feature type="signal peptide" evidence="7">
    <location>
        <begin position="1"/>
        <end position="30"/>
    </location>
</feature>
<organism evidence="9 10">
    <name type="scientific">Pseudonocardia xinjiangensis</name>
    <dbReference type="NCBI Taxonomy" id="75289"/>
    <lineage>
        <taxon>Bacteria</taxon>
        <taxon>Bacillati</taxon>
        <taxon>Actinomycetota</taxon>
        <taxon>Actinomycetes</taxon>
        <taxon>Pseudonocardiales</taxon>
        <taxon>Pseudonocardiaceae</taxon>
        <taxon>Pseudonocardia</taxon>
    </lineage>
</organism>
<comment type="similarity">
    <text evidence="1">Belongs to the alpha-carbonic anhydrase family.</text>
</comment>
<dbReference type="Gene3D" id="3.10.200.10">
    <property type="entry name" value="Alpha carbonic anhydrase"/>
    <property type="match status" value="1"/>
</dbReference>
<dbReference type="InterPro" id="IPR006311">
    <property type="entry name" value="TAT_signal"/>
</dbReference>
<evidence type="ECO:0000256" key="5">
    <source>
        <dbReference type="ARBA" id="ARBA00023239"/>
    </source>
</evidence>
<evidence type="ECO:0000256" key="1">
    <source>
        <dbReference type="ARBA" id="ARBA00010718"/>
    </source>
</evidence>
<evidence type="ECO:0000256" key="2">
    <source>
        <dbReference type="ARBA" id="ARBA00012925"/>
    </source>
</evidence>
<dbReference type="Pfam" id="PF00194">
    <property type="entry name" value="Carb_anhydrase"/>
    <property type="match status" value="1"/>
</dbReference>
<dbReference type="PANTHER" id="PTHR18952:SF265">
    <property type="entry name" value="CARBONIC ANHYDRASE"/>
    <property type="match status" value="1"/>
</dbReference>
<dbReference type="EC" id="4.2.1.1" evidence="2"/>
<keyword evidence="7" id="KW-0732">Signal</keyword>
<feature type="domain" description="Alpha-carbonic anhydrase" evidence="8">
    <location>
        <begin position="22"/>
        <end position="256"/>
    </location>
</feature>
<dbReference type="SMART" id="SM01057">
    <property type="entry name" value="Carb_anhydrase"/>
    <property type="match status" value="1"/>
</dbReference>
<dbReference type="PROSITE" id="PS51144">
    <property type="entry name" value="ALPHA_CA_2"/>
    <property type="match status" value="1"/>
</dbReference>
<sequence length="258" mass="27839">MSHSRRSFLIGVPTVAAAAMVASSASTAVAAPAKAAATPSHQSPIDIRSRSAVDAPKLPELVVDYPQHVDLHVHYISKDAPGDAAGCTVRGPEETVEAEVPAGTAAVHVGGVRYELVQFHFHTHSEHELDGHRFPLEQHFVHRGPQGQTLVVGLFLTGGGPGGTLQDEVLRARVEECGPTKEVTTDLRAALPHDLSTFRYDGSLTTAPYTEGVSWLVLRQHQAISDSAVADFQKLFPKGNARALQPLNDRTVQYRRQR</sequence>
<dbReference type="PANTHER" id="PTHR18952">
    <property type="entry name" value="CARBONIC ANHYDRASE"/>
    <property type="match status" value="1"/>
</dbReference>
<dbReference type="InterPro" id="IPR023561">
    <property type="entry name" value="Carbonic_anhydrase_a-class"/>
</dbReference>
<dbReference type="InterPro" id="IPR001148">
    <property type="entry name" value="CA_dom"/>
</dbReference>
<gene>
    <name evidence="9" type="ORF">HF577_12175</name>
</gene>
<dbReference type="InterPro" id="IPR036398">
    <property type="entry name" value="CA_dom_sf"/>
</dbReference>
<name>A0ABX1RBT0_9PSEU</name>
<protein>
    <recommendedName>
        <fullName evidence="2">carbonic anhydrase</fullName>
        <ecNumber evidence="2">4.2.1.1</ecNumber>
    </recommendedName>
</protein>
<keyword evidence="10" id="KW-1185">Reference proteome</keyword>
<dbReference type="Proteomes" id="UP001296706">
    <property type="component" value="Unassembled WGS sequence"/>
</dbReference>